<sequence length="239" mass="27702">MINFLKSFVNAFSAHSFIPLPYYEDEGDKYKAAFVPLIGVIIYHLLYWWSMLSWYRFYNDVVEALGMILIVIIVTGGRQALGFISYVDSIPTYKYRFRSWSESRDRGVLRFLLVIIVWTIAMANTYDYIFPLVWFGFIASRITVGLLSSIFNENSNQSKVTIGILVVEFIYLVYYVCDEYETLAICPIIATVILFLLFMNNFRRSTAENLDLLEDDYVVSFETAWIMSVAIISLIRSIG</sequence>
<proteinExistence type="predicted"/>
<dbReference type="Proteomes" id="UP000225889">
    <property type="component" value="Unassembled WGS sequence"/>
</dbReference>
<reference evidence="2" key="1">
    <citation type="submission" date="2017-10" db="EMBL/GenBank/DDBJ databases">
        <title>Resolving the taxonomy of Roseburia spp., Eubacterium rectale and Agathobacter spp. through phylogenomic analysis.</title>
        <authorList>
            <person name="Sheridan P.O."/>
            <person name="Walker A.W."/>
            <person name="Duncan S.H."/>
            <person name="Scott K.P."/>
            <person name="Toole P.W.O."/>
            <person name="Luis P."/>
            <person name="Flint H.J."/>
        </authorList>
    </citation>
    <scope>NUCLEOTIDE SEQUENCE [LARGE SCALE GENOMIC DNA]</scope>
    <source>
        <strain evidence="3">JK10</strain>
        <strain evidence="2">JK626</strain>
    </source>
</reference>
<feature type="transmembrane region" description="Helical" evidence="1">
    <location>
        <begin position="132"/>
        <end position="151"/>
    </location>
</feature>
<keyword evidence="4" id="KW-1185">Reference proteome</keyword>
<evidence type="ECO:0000313" key="5">
    <source>
        <dbReference type="Proteomes" id="UP000225889"/>
    </source>
</evidence>
<keyword evidence="1" id="KW-0472">Membrane</keyword>
<keyword evidence="1" id="KW-0812">Transmembrane</keyword>
<accession>A0A2G3DWH7</accession>
<feature type="transmembrane region" description="Helical" evidence="1">
    <location>
        <begin position="108"/>
        <end position="126"/>
    </location>
</feature>
<comment type="caution">
    <text evidence="2">The sequence shown here is derived from an EMBL/GenBank/DDBJ whole genome shotgun (WGS) entry which is preliminary data.</text>
</comment>
<name>A0A2G3DWH7_9FIRM</name>
<feature type="transmembrane region" description="Helical" evidence="1">
    <location>
        <begin position="32"/>
        <end position="52"/>
    </location>
</feature>
<evidence type="ECO:0000313" key="3">
    <source>
        <dbReference type="EMBL" id="PHU41313.1"/>
    </source>
</evidence>
<reference evidence="2" key="2">
    <citation type="submission" date="2017-10" db="EMBL/GenBank/DDBJ databases">
        <authorList>
            <person name="Banno H."/>
            <person name="Chua N.-H."/>
        </authorList>
    </citation>
    <scope>NUCLEOTIDE SEQUENCE [LARGE SCALE GENOMIC DNA]</scope>
    <source>
        <strain evidence="3">JK10</strain>
        <strain evidence="2">JK626</strain>
    </source>
</reference>
<dbReference type="EMBL" id="PDYF01000011">
    <property type="protein sequence ID" value="PHU35253.1"/>
    <property type="molecule type" value="Genomic_DNA"/>
</dbReference>
<dbReference type="GO" id="GO:0008818">
    <property type="term" value="F:cobalamin 5'-phosphate synthase activity"/>
    <property type="evidence" value="ECO:0007669"/>
    <property type="project" value="InterPro"/>
</dbReference>
<keyword evidence="1" id="KW-1133">Transmembrane helix</keyword>
<evidence type="ECO:0000313" key="4">
    <source>
        <dbReference type="Proteomes" id="UP000224317"/>
    </source>
</evidence>
<dbReference type="AlphaFoldDB" id="A0A2G3DWH7"/>
<evidence type="ECO:0000256" key="1">
    <source>
        <dbReference type="SAM" id="Phobius"/>
    </source>
</evidence>
<evidence type="ECO:0000313" key="2">
    <source>
        <dbReference type="EMBL" id="PHU35253.1"/>
    </source>
</evidence>
<feature type="transmembrane region" description="Helical" evidence="1">
    <location>
        <begin position="158"/>
        <end position="176"/>
    </location>
</feature>
<gene>
    <name evidence="3" type="ORF">CSX00_01605</name>
    <name evidence="2" type="ORF">CSX01_07970</name>
</gene>
<protein>
    <submittedName>
        <fullName evidence="2">Uncharacterized protein</fullName>
    </submittedName>
</protein>
<feature type="transmembrane region" description="Helical" evidence="1">
    <location>
        <begin position="182"/>
        <end position="199"/>
    </location>
</feature>
<dbReference type="RefSeq" id="WP_099391988.1">
    <property type="nucleotide sequence ID" value="NZ_PDYF01000011.1"/>
</dbReference>
<organism evidence="2 5">
    <name type="scientific">Pseudobutyrivibrio ruminis</name>
    <dbReference type="NCBI Taxonomy" id="46206"/>
    <lineage>
        <taxon>Bacteria</taxon>
        <taxon>Bacillati</taxon>
        <taxon>Bacillota</taxon>
        <taxon>Clostridia</taxon>
        <taxon>Lachnospirales</taxon>
        <taxon>Lachnospiraceae</taxon>
        <taxon>Pseudobutyrivibrio</taxon>
    </lineage>
</organism>
<dbReference type="EMBL" id="PDYH01000005">
    <property type="protein sequence ID" value="PHU41313.1"/>
    <property type="molecule type" value="Genomic_DNA"/>
</dbReference>
<feature type="transmembrane region" description="Helical" evidence="1">
    <location>
        <begin position="64"/>
        <end position="87"/>
    </location>
</feature>
<dbReference type="GO" id="GO:0051073">
    <property type="term" value="F:adenosylcobinamide-GDP ribazoletransferase activity"/>
    <property type="evidence" value="ECO:0007669"/>
    <property type="project" value="InterPro"/>
</dbReference>
<dbReference type="Proteomes" id="UP000224317">
    <property type="component" value="Unassembled WGS sequence"/>
</dbReference>